<name>A0A921USE6_SORBI</name>
<evidence type="ECO:0008006" key="10">
    <source>
        <dbReference type="Google" id="ProtNLM"/>
    </source>
</evidence>
<evidence type="ECO:0000256" key="2">
    <source>
        <dbReference type="ARBA" id="ARBA00004525"/>
    </source>
</evidence>
<feature type="region of interest" description="Disordered" evidence="7">
    <location>
        <begin position="121"/>
        <end position="150"/>
    </location>
</feature>
<evidence type="ECO:0000256" key="3">
    <source>
        <dbReference type="ARBA" id="ARBA00007501"/>
    </source>
</evidence>
<dbReference type="GO" id="GO:0009535">
    <property type="term" value="C:chloroplast thylakoid membrane"/>
    <property type="evidence" value="ECO:0007669"/>
    <property type="project" value="UniProtKB-SubCell"/>
</dbReference>
<evidence type="ECO:0000256" key="6">
    <source>
        <dbReference type="ARBA" id="ARBA00023136"/>
    </source>
</evidence>
<dbReference type="SUPFAM" id="SSF50090">
    <property type="entry name" value="Electron transport accessory proteins"/>
    <property type="match status" value="1"/>
</dbReference>
<accession>A0A921USE6</accession>
<evidence type="ECO:0000313" key="8">
    <source>
        <dbReference type="EMBL" id="KAG0542679.1"/>
    </source>
</evidence>
<comment type="function">
    <text evidence="1">Stabilizes the interaction between PsaC and the PSI core, assists the docking of the ferredoxin to PSI and interacts with ferredoxin-NADP oxidoreductase.</text>
</comment>
<evidence type="ECO:0000256" key="5">
    <source>
        <dbReference type="ARBA" id="ARBA00022836"/>
    </source>
</evidence>
<dbReference type="EMBL" id="CM027681">
    <property type="protein sequence ID" value="KAG0542679.1"/>
    <property type="molecule type" value="Genomic_DNA"/>
</dbReference>
<evidence type="ECO:0000256" key="1">
    <source>
        <dbReference type="ARBA" id="ARBA00001993"/>
    </source>
</evidence>
<keyword evidence="6" id="KW-0472">Membrane</keyword>
<dbReference type="Proteomes" id="UP000807115">
    <property type="component" value="Chromosome 2"/>
</dbReference>
<dbReference type="Gene3D" id="2.30.30.50">
    <property type="match status" value="1"/>
</dbReference>
<comment type="similarity">
    <text evidence="3">Belongs to the PsaE family.</text>
</comment>
<comment type="caution">
    <text evidence="8">The sequence shown here is derived from an EMBL/GenBank/DDBJ whole genome shotgun (WGS) entry which is preliminary data.</text>
</comment>
<evidence type="ECO:0000256" key="4">
    <source>
        <dbReference type="ARBA" id="ARBA00022531"/>
    </source>
</evidence>
<dbReference type="PANTHER" id="PTHR34549">
    <property type="entry name" value="PHOTOSYSTEM I REACTION CENTER SUBUNIT IV A, CHLOROPLASTIC-RELATED"/>
    <property type="match status" value="1"/>
</dbReference>
<protein>
    <recommendedName>
        <fullName evidence="10">Photosystem I reaction center subunit IV, chloroplastic</fullName>
    </recommendedName>
</protein>
<dbReference type="InterPro" id="IPR008990">
    <property type="entry name" value="Elect_transpt_acc-like_dom_sf"/>
</dbReference>
<dbReference type="InterPro" id="IPR003375">
    <property type="entry name" value="PSI_PsaE"/>
</dbReference>
<gene>
    <name evidence="8" type="ORF">BDA96_02G125300</name>
</gene>
<dbReference type="GO" id="GO:0015979">
    <property type="term" value="P:photosynthesis"/>
    <property type="evidence" value="ECO:0007669"/>
    <property type="project" value="UniProtKB-KW"/>
</dbReference>
<dbReference type="PANTHER" id="PTHR34549:SF2">
    <property type="entry name" value="PHOTOSYSTEM I SUBUNIT IV"/>
    <property type="match status" value="1"/>
</dbReference>
<dbReference type="AlphaFoldDB" id="A0A921USE6"/>
<keyword evidence="4" id="KW-0602">Photosynthesis</keyword>
<dbReference type="GO" id="GO:0009538">
    <property type="term" value="C:photosystem I reaction center"/>
    <property type="evidence" value="ECO:0007669"/>
    <property type="project" value="InterPro"/>
</dbReference>
<evidence type="ECO:0000256" key="7">
    <source>
        <dbReference type="SAM" id="MobiDB-lite"/>
    </source>
</evidence>
<organism evidence="8 9">
    <name type="scientific">Sorghum bicolor</name>
    <name type="common">Sorghum</name>
    <name type="synonym">Sorghum vulgare</name>
    <dbReference type="NCBI Taxonomy" id="4558"/>
    <lineage>
        <taxon>Eukaryota</taxon>
        <taxon>Viridiplantae</taxon>
        <taxon>Streptophyta</taxon>
        <taxon>Embryophyta</taxon>
        <taxon>Tracheophyta</taxon>
        <taxon>Spermatophyta</taxon>
        <taxon>Magnoliopsida</taxon>
        <taxon>Liliopsida</taxon>
        <taxon>Poales</taxon>
        <taxon>Poaceae</taxon>
        <taxon>PACMAD clade</taxon>
        <taxon>Panicoideae</taxon>
        <taxon>Andropogonodae</taxon>
        <taxon>Andropogoneae</taxon>
        <taxon>Sorghinae</taxon>
        <taxon>Sorghum</taxon>
    </lineage>
</organism>
<sequence>MPGGVRPVAGIARGALPRRLGIIRGMQFEAITPPGLWLVLHHLTLTLSSPAIRARRTQHPRAARRVHTPMASTNMASATSRFMLAAGVPTAGSGSGSSGRVSFAPAPNQLGRRLVVRADPEAPAEPAEGEGAVATKPKAEKPPPIGPKRGTKVKILRRESYWYNGIGNVVTVDQDPNTRYPVVVRFNKVNYAGVSTNNYALDEVQEVNEQK</sequence>
<reference evidence="8" key="1">
    <citation type="journal article" date="2019" name="BMC Genomics">
        <title>A new reference genome for Sorghum bicolor reveals high levels of sequence similarity between sweet and grain genotypes: implications for the genetics of sugar metabolism.</title>
        <authorList>
            <person name="Cooper E.A."/>
            <person name="Brenton Z.W."/>
            <person name="Flinn B.S."/>
            <person name="Jenkins J."/>
            <person name="Shu S."/>
            <person name="Flowers D."/>
            <person name="Luo F."/>
            <person name="Wang Y."/>
            <person name="Xia P."/>
            <person name="Barry K."/>
            <person name="Daum C."/>
            <person name="Lipzen A."/>
            <person name="Yoshinaga Y."/>
            <person name="Schmutz J."/>
            <person name="Saski C."/>
            <person name="Vermerris W."/>
            <person name="Kresovich S."/>
        </authorList>
    </citation>
    <scope>NUCLEOTIDE SEQUENCE</scope>
</reference>
<dbReference type="Pfam" id="PF02427">
    <property type="entry name" value="PSI_PsaE"/>
    <property type="match status" value="1"/>
</dbReference>
<proteinExistence type="inferred from homology"/>
<comment type="subcellular location">
    <subcellularLocation>
        <location evidence="2">Plastid</location>
        <location evidence="2">Chloroplast thylakoid membrane</location>
        <topology evidence="2">Peripheral membrane protein</topology>
    </subcellularLocation>
</comment>
<evidence type="ECO:0000313" key="9">
    <source>
        <dbReference type="Proteomes" id="UP000807115"/>
    </source>
</evidence>
<keyword evidence="5" id="KW-0603">Photosystem I</keyword>
<reference evidence="8" key="2">
    <citation type="submission" date="2020-10" db="EMBL/GenBank/DDBJ databases">
        <authorList>
            <person name="Cooper E.A."/>
            <person name="Brenton Z.W."/>
            <person name="Flinn B.S."/>
            <person name="Jenkins J."/>
            <person name="Shu S."/>
            <person name="Flowers D."/>
            <person name="Luo F."/>
            <person name="Wang Y."/>
            <person name="Xia P."/>
            <person name="Barry K."/>
            <person name="Daum C."/>
            <person name="Lipzen A."/>
            <person name="Yoshinaga Y."/>
            <person name="Schmutz J."/>
            <person name="Saski C."/>
            <person name="Vermerris W."/>
            <person name="Kresovich S."/>
        </authorList>
    </citation>
    <scope>NUCLEOTIDE SEQUENCE</scope>
</reference>